<evidence type="ECO:0000259" key="3">
    <source>
        <dbReference type="Pfam" id="PF08044"/>
    </source>
</evidence>
<protein>
    <recommendedName>
        <fullName evidence="3">DUF1707 domain-containing protein</fullName>
    </recommendedName>
</protein>
<dbReference type="KEGG" id="aser:Asera_62210"/>
<proteinExistence type="predicted"/>
<feature type="domain" description="DUF1707" evidence="3">
    <location>
        <begin position="17"/>
        <end position="69"/>
    </location>
</feature>
<keyword evidence="5" id="KW-1185">Reference proteome</keyword>
<evidence type="ECO:0000313" key="5">
    <source>
        <dbReference type="Proteomes" id="UP000680750"/>
    </source>
</evidence>
<dbReference type="PANTHER" id="PTHR40763">
    <property type="entry name" value="MEMBRANE PROTEIN-RELATED"/>
    <property type="match status" value="1"/>
</dbReference>
<accession>A0A810LA07</accession>
<feature type="region of interest" description="Disordered" evidence="1">
    <location>
        <begin position="1"/>
        <end position="21"/>
    </location>
</feature>
<sequence length="191" mass="21070">MTNVDGTSGEGPRPTAVRIGDAERESAVQALGEHMKAGRLQVDEYSERSSKAAEARTADELTRLFTDLPAPHPTLPQAGTGPSAQPVATGGEVAQPRAGGTPAQRAAGALIGVSWIGAVVLMVTTGFGWWMFAIPIALSVVFGSVWGKGWQRELNGRDDRRDRWDDRRIRWDRRDMRRDRRDDRRGRGHYH</sequence>
<organism evidence="4 5">
    <name type="scientific">Actinocatenispora sera</name>
    <dbReference type="NCBI Taxonomy" id="390989"/>
    <lineage>
        <taxon>Bacteria</taxon>
        <taxon>Bacillati</taxon>
        <taxon>Actinomycetota</taxon>
        <taxon>Actinomycetes</taxon>
        <taxon>Micromonosporales</taxon>
        <taxon>Micromonosporaceae</taxon>
        <taxon>Actinocatenispora</taxon>
    </lineage>
</organism>
<dbReference type="Pfam" id="PF08044">
    <property type="entry name" value="DUF1707"/>
    <property type="match status" value="1"/>
</dbReference>
<keyword evidence="2" id="KW-0472">Membrane</keyword>
<feature type="transmembrane region" description="Helical" evidence="2">
    <location>
        <begin position="106"/>
        <end position="123"/>
    </location>
</feature>
<dbReference type="RefSeq" id="WP_030447112.1">
    <property type="nucleotide sequence ID" value="NZ_AP023354.1"/>
</dbReference>
<dbReference type="AlphaFoldDB" id="A0A810LA07"/>
<dbReference type="InterPro" id="IPR012551">
    <property type="entry name" value="DUF1707_SHOCT-like"/>
</dbReference>
<keyword evidence="2" id="KW-1133">Transmembrane helix</keyword>
<keyword evidence="2" id="KW-0812">Transmembrane</keyword>
<gene>
    <name evidence="4" type="ORF">Asera_62210</name>
</gene>
<dbReference type="PANTHER" id="PTHR40763:SF5">
    <property type="entry name" value="MEMBRANE PROTEIN"/>
    <property type="match status" value="1"/>
</dbReference>
<reference evidence="4" key="1">
    <citation type="submission" date="2020-08" db="EMBL/GenBank/DDBJ databases">
        <title>Whole genome shotgun sequence of Actinocatenispora sera NBRC 101916.</title>
        <authorList>
            <person name="Komaki H."/>
            <person name="Tamura T."/>
        </authorList>
    </citation>
    <scope>NUCLEOTIDE SEQUENCE</scope>
    <source>
        <strain evidence="4">NBRC 101916</strain>
    </source>
</reference>
<evidence type="ECO:0000256" key="1">
    <source>
        <dbReference type="SAM" id="MobiDB-lite"/>
    </source>
</evidence>
<name>A0A810LA07_9ACTN</name>
<evidence type="ECO:0000313" key="4">
    <source>
        <dbReference type="EMBL" id="BCJ32113.1"/>
    </source>
</evidence>
<dbReference type="EMBL" id="AP023354">
    <property type="protein sequence ID" value="BCJ32113.1"/>
    <property type="molecule type" value="Genomic_DNA"/>
</dbReference>
<feature type="region of interest" description="Disordered" evidence="1">
    <location>
        <begin position="67"/>
        <end position="100"/>
    </location>
</feature>
<feature type="transmembrane region" description="Helical" evidence="2">
    <location>
        <begin position="129"/>
        <end position="147"/>
    </location>
</feature>
<dbReference type="Proteomes" id="UP000680750">
    <property type="component" value="Chromosome"/>
</dbReference>
<evidence type="ECO:0000256" key="2">
    <source>
        <dbReference type="SAM" id="Phobius"/>
    </source>
</evidence>